<dbReference type="EMBL" id="QZJZ01000005">
    <property type="protein sequence ID" value="RJP62073.1"/>
    <property type="molecule type" value="Genomic_DNA"/>
</dbReference>
<evidence type="ECO:0000313" key="2">
    <source>
        <dbReference type="Proteomes" id="UP000266426"/>
    </source>
</evidence>
<protein>
    <submittedName>
        <fullName evidence="1">Uncharacterized protein</fullName>
    </submittedName>
</protein>
<evidence type="ECO:0000313" key="1">
    <source>
        <dbReference type="EMBL" id="RJP62073.1"/>
    </source>
</evidence>
<accession>A0A3A4RH84</accession>
<gene>
    <name evidence="1" type="ORF">C4541_00640</name>
</gene>
<dbReference type="AlphaFoldDB" id="A0A3A4RH84"/>
<name>A0A3A4RH84_9BACT</name>
<dbReference type="Proteomes" id="UP000266426">
    <property type="component" value="Unassembled WGS sequence"/>
</dbReference>
<sequence length="142" mass="16205">MIKRDSENFEYIDVGREQFDGKEFSDLAGQLNEKLGKCPRCGDCTVLLKSEYKNDKCPVIIDICPHGHGVWLDGGEILQLRKRGLVNACDKAEFYMDFIGYIFSKDGFNDAVRGTARIIRNLIEKLKYNDGLTKETAMEKEE</sequence>
<proteinExistence type="predicted"/>
<organism evidence="1 2">
    <name type="scientific">Candidatus Auribacter fodinae</name>
    <dbReference type="NCBI Taxonomy" id="2093366"/>
    <lineage>
        <taxon>Bacteria</taxon>
        <taxon>Pseudomonadati</taxon>
        <taxon>Candidatus Auribacterota</taxon>
        <taxon>Candidatus Auribacteria</taxon>
        <taxon>Candidatus Auribacterales</taxon>
        <taxon>Candidatus Auribacteraceae</taxon>
        <taxon>Candidatus Auribacter</taxon>
    </lineage>
</organism>
<reference evidence="1 2" key="1">
    <citation type="journal article" date="2017" name="ISME J.">
        <title>Energy and carbon metabolisms in a deep terrestrial subsurface fluid microbial community.</title>
        <authorList>
            <person name="Momper L."/>
            <person name="Jungbluth S.P."/>
            <person name="Lee M.D."/>
            <person name="Amend J.P."/>
        </authorList>
    </citation>
    <scope>NUCLEOTIDE SEQUENCE [LARGE SCALE GENOMIC DNA]</scope>
    <source>
        <strain evidence="1">SURF_26</strain>
    </source>
</reference>
<comment type="caution">
    <text evidence="1">The sequence shown here is derived from an EMBL/GenBank/DDBJ whole genome shotgun (WGS) entry which is preliminary data.</text>
</comment>